<gene>
    <name evidence="1" type="ORF">I4F81_011451</name>
</gene>
<proteinExistence type="predicted"/>
<organism evidence="1 2">
    <name type="scientific">Pyropia yezoensis</name>
    <name type="common">Susabi-nori</name>
    <name type="synonym">Porphyra yezoensis</name>
    <dbReference type="NCBI Taxonomy" id="2788"/>
    <lineage>
        <taxon>Eukaryota</taxon>
        <taxon>Rhodophyta</taxon>
        <taxon>Bangiophyceae</taxon>
        <taxon>Bangiales</taxon>
        <taxon>Bangiaceae</taxon>
        <taxon>Pyropia</taxon>
    </lineage>
</organism>
<name>A0ACC3CFA1_PYRYE</name>
<reference evidence="1" key="1">
    <citation type="submission" date="2019-11" db="EMBL/GenBank/DDBJ databases">
        <title>Nori genome reveals adaptations in red seaweeds to the harsh intertidal environment.</title>
        <authorList>
            <person name="Wang D."/>
            <person name="Mao Y."/>
        </authorList>
    </citation>
    <scope>NUCLEOTIDE SEQUENCE</scope>
    <source>
        <tissue evidence="1">Gametophyte</tissue>
    </source>
</reference>
<keyword evidence="2" id="KW-1185">Reference proteome</keyword>
<sequence length="220" mass="23375">MGSRTKHLAAIAMDQHYPVGDPFEFFHCWKFLSENTTLLRTTAEIAEPVPEVDAGDVGGVGQAAAAPPGVDPPVVGAAAAATLRQERPQGVKAAKLEKERKRKLDGTDDSEDKESIAIMARMDKIADALEAEAKRKKIRDAQHQLVQADKLALAAFNALYAGANLTVPQRRSALDELRKQYLPQATGNAGERGGRAGAGDAPEASLPAPSSLNRNSDGTQ</sequence>
<accession>A0ACC3CFA1</accession>
<comment type="caution">
    <text evidence="1">The sequence shown here is derived from an EMBL/GenBank/DDBJ whole genome shotgun (WGS) entry which is preliminary data.</text>
</comment>
<evidence type="ECO:0000313" key="1">
    <source>
        <dbReference type="EMBL" id="KAK1868969.1"/>
    </source>
</evidence>
<protein>
    <submittedName>
        <fullName evidence="1">Uncharacterized protein</fullName>
    </submittedName>
</protein>
<evidence type="ECO:0000313" key="2">
    <source>
        <dbReference type="Proteomes" id="UP000798662"/>
    </source>
</evidence>
<dbReference type="EMBL" id="CM020620">
    <property type="protein sequence ID" value="KAK1868969.1"/>
    <property type="molecule type" value="Genomic_DNA"/>
</dbReference>
<dbReference type="Proteomes" id="UP000798662">
    <property type="component" value="Chromosome 3"/>
</dbReference>